<dbReference type="PROSITE" id="PS50968">
    <property type="entry name" value="BIOTINYL_LIPOYL"/>
    <property type="match status" value="1"/>
</dbReference>
<organism evidence="15 16">
    <name type="scientific">Fusarium kuroshium</name>
    <dbReference type="NCBI Taxonomy" id="2010991"/>
    <lineage>
        <taxon>Eukaryota</taxon>
        <taxon>Fungi</taxon>
        <taxon>Dikarya</taxon>
        <taxon>Ascomycota</taxon>
        <taxon>Pezizomycotina</taxon>
        <taxon>Sordariomycetes</taxon>
        <taxon>Hypocreomycetidae</taxon>
        <taxon>Hypocreales</taxon>
        <taxon>Nectriaceae</taxon>
        <taxon>Fusarium</taxon>
        <taxon>Fusarium solani species complex</taxon>
    </lineage>
</organism>
<feature type="transmembrane region" description="Helical" evidence="10">
    <location>
        <begin position="92"/>
        <end position="113"/>
    </location>
</feature>
<keyword evidence="10" id="KW-0812">Transmembrane</keyword>
<dbReference type="InterPro" id="IPR011764">
    <property type="entry name" value="Biotin_carboxylation_dom"/>
</dbReference>
<dbReference type="Proteomes" id="UP000277212">
    <property type="component" value="Unassembled WGS sequence"/>
</dbReference>
<dbReference type="Gene3D" id="2.40.50.100">
    <property type="match status" value="1"/>
</dbReference>
<dbReference type="InterPro" id="IPR005479">
    <property type="entry name" value="CPAse_ATP-bd"/>
</dbReference>
<dbReference type="EMBL" id="NKUJ01000243">
    <property type="protein sequence ID" value="RMJ09407.1"/>
    <property type="molecule type" value="Genomic_DNA"/>
</dbReference>
<feature type="transmembrane region" description="Helical" evidence="10">
    <location>
        <begin position="321"/>
        <end position="342"/>
    </location>
</feature>
<dbReference type="InterPro" id="IPR003833">
    <property type="entry name" value="CT_C_D"/>
</dbReference>
<keyword evidence="7" id="KW-0325">Glycoprotein</keyword>
<dbReference type="Pfam" id="PF00364">
    <property type="entry name" value="Biotin_lipoyl"/>
    <property type="match status" value="1"/>
</dbReference>
<evidence type="ECO:0000259" key="14">
    <source>
        <dbReference type="PROSITE" id="PS50979"/>
    </source>
</evidence>
<dbReference type="GO" id="GO:0005524">
    <property type="term" value="F:ATP binding"/>
    <property type="evidence" value="ECO:0007669"/>
    <property type="project" value="UniProtKB-UniRule"/>
</dbReference>
<dbReference type="GO" id="GO:0016020">
    <property type="term" value="C:membrane"/>
    <property type="evidence" value="ECO:0007669"/>
    <property type="project" value="UniProtKB-SubCell"/>
</dbReference>
<proteinExistence type="predicted"/>
<feature type="domain" description="Biotin carboxylation" evidence="14">
    <location>
        <begin position="543"/>
        <end position="998"/>
    </location>
</feature>
<keyword evidence="4 9" id="KW-0547">Nucleotide-binding</keyword>
<dbReference type="SUPFAM" id="SSF51246">
    <property type="entry name" value="Rudiment single hybrid motif"/>
    <property type="match status" value="1"/>
</dbReference>
<dbReference type="FunFam" id="3.40.50.20:FF:000010">
    <property type="entry name" value="Propionyl-CoA carboxylase subunit alpha"/>
    <property type="match status" value="1"/>
</dbReference>
<feature type="transmembrane region" description="Helical" evidence="10">
    <location>
        <begin position="348"/>
        <end position="367"/>
    </location>
</feature>
<dbReference type="CDD" id="cd06850">
    <property type="entry name" value="biotinyl_domain"/>
    <property type="match status" value="1"/>
</dbReference>
<dbReference type="Pfam" id="PF02786">
    <property type="entry name" value="CPSase_L_D2"/>
    <property type="match status" value="1"/>
</dbReference>
<dbReference type="PROSITE" id="PS50850">
    <property type="entry name" value="MFS"/>
    <property type="match status" value="1"/>
</dbReference>
<dbReference type="InterPro" id="IPR050856">
    <property type="entry name" value="Biotin_carboxylase_complex"/>
</dbReference>
<dbReference type="SUPFAM" id="SSF50891">
    <property type="entry name" value="Cyclophilin-like"/>
    <property type="match status" value="2"/>
</dbReference>
<dbReference type="SUPFAM" id="SSF56059">
    <property type="entry name" value="Glutathione synthetase ATP-binding domain-like"/>
    <property type="match status" value="1"/>
</dbReference>
<dbReference type="InterPro" id="IPR001882">
    <property type="entry name" value="Biotin_BS"/>
</dbReference>
<keyword evidence="5" id="KW-0378">Hydrolase</keyword>
<dbReference type="InterPro" id="IPR011053">
    <property type="entry name" value="Single_hybrid_motif"/>
</dbReference>
<dbReference type="Gene3D" id="1.20.1250.20">
    <property type="entry name" value="MFS general substrate transporter like domains"/>
    <property type="match status" value="1"/>
</dbReference>
<dbReference type="Pfam" id="PF02785">
    <property type="entry name" value="Biotin_carb_C"/>
    <property type="match status" value="1"/>
</dbReference>
<dbReference type="OrthoDB" id="196847at2759"/>
<dbReference type="InterPro" id="IPR005482">
    <property type="entry name" value="Biotin_COase_C"/>
</dbReference>
<feature type="transmembrane region" description="Helical" evidence="10">
    <location>
        <begin position="442"/>
        <end position="467"/>
    </location>
</feature>
<evidence type="ECO:0000256" key="4">
    <source>
        <dbReference type="ARBA" id="ARBA00022741"/>
    </source>
</evidence>
<dbReference type="SMART" id="SM00797">
    <property type="entry name" value="AHS2"/>
    <property type="match status" value="1"/>
</dbReference>
<dbReference type="InterPro" id="IPR016185">
    <property type="entry name" value="PreATP-grasp_dom_sf"/>
</dbReference>
<evidence type="ECO:0000256" key="3">
    <source>
        <dbReference type="ARBA" id="ARBA00022598"/>
    </source>
</evidence>
<dbReference type="InterPro" id="IPR000089">
    <property type="entry name" value="Biotin_lipoyl"/>
</dbReference>
<comment type="caution">
    <text evidence="15">The sequence shown here is derived from an EMBL/GenBank/DDBJ whole genome shotgun (WGS) entry which is preliminary data.</text>
</comment>
<dbReference type="InterPro" id="IPR036259">
    <property type="entry name" value="MFS_trans_sf"/>
</dbReference>
<dbReference type="InterPro" id="IPR011761">
    <property type="entry name" value="ATP-grasp"/>
</dbReference>
<evidence type="ECO:0000256" key="1">
    <source>
        <dbReference type="ARBA" id="ARBA00001953"/>
    </source>
</evidence>
<evidence type="ECO:0000313" key="16">
    <source>
        <dbReference type="Proteomes" id="UP000277212"/>
    </source>
</evidence>
<dbReference type="Gene3D" id="3.30.470.20">
    <property type="entry name" value="ATP-grasp fold, B domain"/>
    <property type="match status" value="1"/>
</dbReference>
<dbReference type="PROSITE" id="PS50979">
    <property type="entry name" value="BC"/>
    <property type="match status" value="1"/>
</dbReference>
<sequence length="1771" mass="192744">MTSQVPIPGTVQLVDAQGIFNVKHGQQARDIVLVPQPTDNPDDPLRWTVPRKTRNIICAMTWCFFVAAMISGLSPAYLLIERDTGISVADLSTGNGLLFLFLGWGTMITQCLALNYGRRLTLMVSIICTTGVTLWTAYVQTRGEFFANRILLGIVSSPQETLIEVIIGDIFFTHDRGFYMGAYSWTLWCGAFLAPVASGYVAQDLGWRWIQYVLTFIGAGVAVVTFFFFEETMFYRHNSVGDFRDISGLDPGHTDNVPEAVTDAKSGVDEEAKIRAVNRDEDSTSRSIETSAFESESTRTYLDKLKFWGFRDSRQPNTFRLFFLPIQLLFMLPGMVFGGLLVGGILSWYNVVGGSLALILGNAPYNFSANNIGLCYLACVVGVTIGCFISGWMSDALALRLARRNGGVMEPEQRLWTCVIALVAHPAGCLLYGVGASYQIHWFGIVFGLGLISITLPMGSNLAFTYILDSYKEVAGEGLVSAILIRNMMGFAFGYAVVPMIENLGLRYAFVLIAILGLALWFSAIAMIFVDIMGSTDSSMLRNIRKVLVANRGEIAVRCIKACRELGVQSVAIITNADATSLHATLADEAVLLPGDDSTAYTNGEAILDICKRTGADAIIPGYGFLSENVEFADMVAAAGITFVGPSSASIKAMGLKHEARAIAEAADVPVIPGTTLLASSKEATEAAKRLGFPVMLKATGGGGGMGLQICHTEEEVDKAFSMVESRASTLFKNSGVFLEKYYPRSRHVEVQVAGNGDIVVAFGERECSLQRRHQKVIEECPSPFVEQHPGLREKMLQAAINYASQLNYKSVGTVEFLVDDETAKFFFLEMNTRLQVEHGITELCYGVDLVHLMLRQADYEHGGEPGIPSSILKGLGRPQPLGSAIEARVYAEVPLHDFAPSPGVCQHVHWPKGEGVRVDTWVRSGQRITPLYDPLIGKVMVHSPEGRKGSQELMLAALADTALQGTQSNLEYLSRVIESDMFVSGNTLTNSLATFKFKTCSVQVIDPGVFTTIQDYPGRITVGHGVPPGGPMDDLSARAANILVGNESGVELLETTLSGPELLFHEAAIVAVCGAELPLTLDGKPETMWSRIIVKQGQRLKLGKVSGPGLRTYLAVKGGFPEIPEFLGSKATAPELAFGGLQGRKLQVNDILALPKQSGAWAAEASTFSLPPDAIPAFTSKSVYCLDGPYGSDDILTPEGRKTLYETDWIVSHNSGRSGIRLEGPRLKWARTSGGGGGSHPSNVFDYGYPNGGVNFTGESPIIFAHDRPDLGGFACPTTLCSGEMWKVGQLKPGDTIRFRQTTYDKSLEITQGKNAYLQALLTLAQGGGDANQMPSLEVEFGDETTSSILHQALPSGSHPRVTYRQGGDTSIIVEYGDQIADLRNTACVQLLAKQLLAANLPSVRSDTNFATLTVRFDPFQTDRAKLLQQLINLDGSIGETTGIKLTTRQVRLPICLDHSSLDESAQRYMANIRPTAAYLPDNVDYIRKSNALESRSSVFDSLLNTPWLTVAVGFYVGTPILFPLDPRYMFTGQKYNPSRAYTPSGSVGLGGSLLAIYPVAAPGGYQLMGRTLGAWDTAGNRPGFSAARPWLFNHLDLVKFYEVSEEEYDEIERDFEFGRYVFDVTETTLDMDEYIAKFDAANHDPEYQAWRSRQSAAAKEMGELEQTLFEEWTAAKASANNNGCDEDEDDPDKMVKIESPVDASVWKVLVEPGDVLEKGQTVAVLEAMKMEINLVAGEEEAGSVVVKIKQRPGTVVSPGMTVVTARRQD</sequence>
<dbReference type="InterPro" id="IPR003778">
    <property type="entry name" value="CT_A_B"/>
</dbReference>
<comment type="cofactor">
    <cofactor evidence="1">
        <name>biotin</name>
        <dbReference type="ChEBI" id="CHEBI:57586"/>
    </cofactor>
</comment>
<keyword evidence="10" id="KW-1133">Transmembrane helix</keyword>
<dbReference type="GO" id="GO:0016787">
    <property type="term" value="F:hydrolase activity"/>
    <property type="evidence" value="ECO:0007669"/>
    <property type="project" value="UniProtKB-KW"/>
</dbReference>
<reference evidence="15 16" key="1">
    <citation type="submission" date="2017-06" db="EMBL/GenBank/DDBJ databases">
        <title>Comparative genomic analysis of Ambrosia Fusariam Clade fungi.</title>
        <authorList>
            <person name="Stajich J.E."/>
            <person name="Carrillo J."/>
            <person name="Kijimoto T."/>
            <person name="Eskalen A."/>
            <person name="O'Donnell K."/>
            <person name="Kasson M."/>
        </authorList>
    </citation>
    <scope>NUCLEOTIDE SEQUENCE [LARGE SCALE GENOMIC DNA]</scope>
    <source>
        <strain evidence="15">UCR3666</strain>
    </source>
</reference>
<dbReference type="SUPFAM" id="SSF51230">
    <property type="entry name" value="Single hybrid motif"/>
    <property type="match status" value="1"/>
</dbReference>
<dbReference type="SUPFAM" id="SSF103473">
    <property type="entry name" value="MFS general substrate transporter"/>
    <property type="match status" value="1"/>
</dbReference>
<dbReference type="SMART" id="SM00878">
    <property type="entry name" value="Biotin_carb_C"/>
    <property type="match status" value="1"/>
</dbReference>
<evidence type="ECO:0000256" key="6">
    <source>
        <dbReference type="ARBA" id="ARBA00022840"/>
    </source>
</evidence>
<dbReference type="SUPFAM" id="SSF52440">
    <property type="entry name" value="PreATP-grasp domain"/>
    <property type="match status" value="1"/>
</dbReference>
<evidence type="ECO:0000256" key="8">
    <source>
        <dbReference type="ARBA" id="ARBA00023267"/>
    </source>
</evidence>
<dbReference type="InterPro" id="IPR011054">
    <property type="entry name" value="Rudment_hybrid_motif"/>
</dbReference>
<dbReference type="Gene3D" id="3.30.1360.40">
    <property type="match status" value="1"/>
</dbReference>
<accession>A0A3M2RVS6</accession>
<feature type="transmembrane region" description="Helical" evidence="10">
    <location>
        <begin position="414"/>
        <end position="435"/>
    </location>
</feature>
<dbReference type="Pfam" id="PF00289">
    <property type="entry name" value="Biotin_carb_N"/>
    <property type="match status" value="1"/>
</dbReference>
<gene>
    <name evidence="15" type="ORF">CDV36_010964</name>
</gene>
<evidence type="ECO:0000256" key="10">
    <source>
        <dbReference type="SAM" id="Phobius"/>
    </source>
</evidence>
<protein>
    <recommendedName>
        <fullName evidence="17">Urea carboxylase</fullName>
    </recommendedName>
</protein>
<feature type="transmembrane region" description="Helical" evidence="10">
    <location>
        <begin position="510"/>
        <end position="530"/>
    </location>
</feature>
<evidence type="ECO:0000256" key="9">
    <source>
        <dbReference type="PROSITE-ProRule" id="PRU00409"/>
    </source>
</evidence>
<feature type="transmembrane region" description="Helical" evidence="10">
    <location>
        <begin position="185"/>
        <end position="203"/>
    </location>
</feature>
<dbReference type="InterPro" id="IPR005481">
    <property type="entry name" value="BC-like_N"/>
</dbReference>
<feature type="transmembrane region" description="Helical" evidence="10">
    <location>
        <begin position="479"/>
        <end position="498"/>
    </location>
</feature>
<dbReference type="PANTHER" id="PTHR18866">
    <property type="entry name" value="CARBOXYLASE:PYRUVATE/ACETYL-COA/PROPIONYL-COA CARBOXYLASE"/>
    <property type="match status" value="1"/>
</dbReference>
<dbReference type="GO" id="GO:0016874">
    <property type="term" value="F:ligase activity"/>
    <property type="evidence" value="ECO:0007669"/>
    <property type="project" value="UniProtKB-KW"/>
</dbReference>
<feature type="transmembrane region" description="Helical" evidence="10">
    <location>
        <begin position="374"/>
        <end position="394"/>
    </location>
</feature>
<comment type="subcellular location">
    <subcellularLocation>
        <location evidence="2">Membrane</location>
        <topology evidence="2">Multi-pass membrane protein</topology>
    </subcellularLocation>
</comment>
<dbReference type="InterPro" id="IPR020846">
    <property type="entry name" value="MFS_dom"/>
</dbReference>
<dbReference type="PROSITE" id="PS00188">
    <property type="entry name" value="BIOTIN"/>
    <property type="match status" value="1"/>
</dbReference>
<dbReference type="PROSITE" id="PS50975">
    <property type="entry name" value="ATP_GRASP"/>
    <property type="match status" value="1"/>
</dbReference>
<dbReference type="PANTHER" id="PTHR18866:SF128">
    <property type="entry name" value="UREA AMIDOLYASE"/>
    <property type="match status" value="1"/>
</dbReference>
<dbReference type="Pfam" id="PF07690">
    <property type="entry name" value="MFS_1"/>
    <property type="match status" value="1"/>
</dbReference>
<dbReference type="GO" id="GO:0046872">
    <property type="term" value="F:metal ion binding"/>
    <property type="evidence" value="ECO:0007669"/>
    <property type="project" value="InterPro"/>
</dbReference>
<evidence type="ECO:0000259" key="11">
    <source>
        <dbReference type="PROSITE" id="PS50850"/>
    </source>
</evidence>
<dbReference type="InterPro" id="IPR029000">
    <property type="entry name" value="Cyclophilin-like_dom_sf"/>
</dbReference>
<feature type="domain" description="Major facilitator superfamily (MFS) profile" evidence="11">
    <location>
        <begin position="55"/>
        <end position="532"/>
    </location>
</feature>
<dbReference type="PROSITE" id="PS00866">
    <property type="entry name" value="CPSASE_1"/>
    <property type="match status" value="1"/>
</dbReference>
<keyword evidence="6 9" id="KW-0067">ATP-binding</keyword>
<keyword evidence="16" id="KW-1185">Reference proteome</keyword>
<keyword evidence="8" id="KW-0092">Biotin</keyword>
<keyword evidence="3" id="KW-0436">Ligase</keyword>
<dbReference type="SUPFAM" id="SSF160467">
    <property type="entry name" value="PH0987 N-terminal domain-like"/>
    <property type="match status" value="1"/>
</dbReference>
<evidence type="ECO:0000256" key="5">
    <source>
        <dbReference type="ARBA" id="ARBA00022801"/>
    </source>
</evidence>
<name>A0A3M2RVS6_9HYPO</name>
<feature type="transmembrane region" description="Helical" evidence="10">
    <location>
        <begin position="56"/>
        <end position="80"/>
    </location>
</feature>
<evidence type="ECO:0000256" key="7">
    <source>
        <dbReference type="ARBA" id="ARBA00023180"/>
    </source>
</evidence>
<dbReference type="Pfam" id="PF02626">
    <property type="entry name" value="CT_A_B"/>
    <property type="match status" value="1"/>
</dbReference>
<dbReference type="STRING" id="2010991.A0A3M2RVS6"/>
<dbReference type="GO" id="GO:0022857">
    <property type="term" value="F:transmembrane transporter activity"/>
    <property type="evidence" value="ECO:0007669"/>
    <property type="project" value="InterPro"/>
</dbReference>
<evidence type="ECO:0000259" key="12">
    <source>
        <dbReference type="PROSITE" id="PS50968"/>
    </source>
</evidence>
<keyword evidence="10" id="KW-0472">Membrane</keyword>
<dbReference type="PROSITE" id="PS00867">
    <property type="entry name" value="CPSASE_2"/>
    <property type="match status" value="1"/>
</dbReference>
<evidence type="ECO:0008006" key="17">
    <source>
        <dbReference type="Google" id="ProtNLM"/>
    </source>
</evidence>
<dbReference type="FunFam" id="3.30.1490.20:FF:000003">
    <property type="entry name" value="acetyl-CoA carboxylase isoform X1"/>
    <property type="match status" value="1"/>
</dbReference>
<dbReference type="Pfam" id="PF02682">
    <property type="entry name" value="CT_C_D"/>
    <property type="match status" value="1"/>
</dbReference>
<evidence type="ECO:0000259" key="13">
    <source>
        <dbReference type="PROSITE" id="PS50975"/>
    </source>
</evidence>
<feature type="domain" description="Lipoyl-binding" evidence="12">
    <location>
        <begin position="1687"/>
        <end position="1768"/>
    </location>
</feature>
<feature type="transmembrane region" description="Helical" evidence="10">
    <location>
        <begin position="209"/>
        <end position="229"/>
    </location>
</feature>
<evidence type="ECO:0000256" key="2">
    <source>
        <dbReference type="ARBA" id="ARBA00004141"/>
    </source>
</evidence>
<dbReference type="SMART" id="SM00796">
    <property type="entry name" value="AHS1"/>
    <property type="match status" value="1"/>
</dbReference>
<feature type="domain" description="ATP-grasp" evidence="13">
    <location>
        <begin position="661"/>
        <end position="859"/>
    </location>
</feature>
<dbReference type="InterPro" id="IPR011701">
    <property type="entry name" value="MFS"/>
</dbReference>
<dbReference type="Gene3D" id="2.40.100.10">
    <property type="entry name" value="Cyclophilin-like"/>
    <property type="match status" value="2"/>
</dbReference>
<evidence type="ECO:0000313" key="15">
    <source>
        <dbReference type="EMBL" id="RMJ09407.1"/>
    </source>
</evidence>